<evidence type="ECO:0000313" key="2">
    <source>
        <dbReference type="EMBL" id="OCL06607.1"/>
    </source>
</evidence>
<feature type="compositionally biased region" description="Pro residues" evidence="1">
    <location>
        <begin position="95"/>
        <end position="105"/>
    </location>
</feature>
<feature type="region of interest" description="Disordered" evidence="1">
    <location>
        <begin position="92"/>
        <end position="127"/>
    </location>
</feature>
<keyword evidence="3" id="KW-1185">Reference proteome</keyword>
<dbReference type="AlphaFoldDB" id="A0A8E2EXA6"/>
<sequence>MTYTMTQNGSVMSSTDYTLFEEGRDHIMQWAADSQLESSETGVDFLDDSSNIRVANNSNSGPLSGTSSSVVASSPGDDFVLPALDFNLEELLRSPSPPPPLPPLAPIQQTESTTPTAQTEAQSGRQQQNGISSQCVVDCCQIINDLENYILAELKVFKLVLGIVKKALEKLIQLIAIQQGSRNLRCLMLFNTIMYQIIELLESCHAALSEESERQRGRGSIGQSPSVLSSGLGYSDFCMDAEEQSAWRSRVMLKEMNQASEVVQKIKTLAGVGPDPSGTSTPLVGKAREFREHCYIDLELRLKDLATRITRQR</sequence>
<reference evidence="2 3" key="1">
    <citation type="journal article" date="2016" name="Nat. Commun.">
        <title>Ectomycorrhizal ecology is imprinted in the genome of the dominant symbiotic fungus Cenococcum geophilum.</title>
        <authorList>
            <consortium name="DOE Joint Genome Institute"/>
            <person name="Peter M."/>
            <person name="Kohler A."/>
            <person name="Ohm R.A."/>
            <person name="Kuo A."/>
            <person name="Krutzmann J."/>
            <person name="Morin E."/>
            <person name="Arend M."/>
            <person name="Barry K.W."/>
            <person name="Binder M."/>
            <person name="Choi C."/>
            <person name="Clum A."/>
            <person name="Copeland A."/>
            <person name="Grisel N."/>
            <person name="Haridas S."/>
            <person name="Kipfer T."/>
            <person name="LaButti K."/>
            <person name="Lindquist E."/>
            <person name="Lipzen A."/>
            <person name="Maire R."/>
            <person name="Meier B."/>
            <person name="Mihaltcheva S."/>
            <person name="Molinier V."/>
            <person name="Murat C."/>
            <person name="Poggeler S."/>
            <person name="Quandt C.A."/>
            <person name="Sperisen C."/>
            <person name="Tritt A."/>
            <person name="Tisserant E."/>
            <person name="Crous P.W."/>
            <person name="Henrissat B."/>
            <person name="Nehls U."/>
            <person name="Egli S."/>
            <person name="Spatafora J.W."/>
            <person name="Grigoriev I.V."/>
            <person name="Martin F.M."/>
        </authorList>
    </citation>
    <scope>NUCLEOTIDE SEQUENCE [LARGE SCALE GENOMIC DNA]</scope>
    <source>
        <strain evidence="2 3">CBS 207.34</strain>
    </source>
</reference>
<dbReference type="OrthoDB" id="2328572at2759"/>
<name>A0A8E2EXA6_9PEZI</name>
<dbReference type="Proteomes" id="UP000250140">
    <property type="component" value="Unassembled WGS sequence"/>
</dbReference>
<proteinExistence type="predicted"/>
<accession>A0A8E2EXA6</accession>
<dbReference type="EMBL" id="KV750021">
    <property type="protein sequence ID" value="OCL06607.1"/>
    <property type="molecule type" value="Genomic_DNA"/>
</dbReference>
<protein>
    <submittedName>
        <fullName evidence="2">Uncharacterized protein</fullName>
    </submittedName>
</protein>
<gene>
    <name evidence="2" type="ORF">AOQ84DRAFT_223642</name>
</gene>
<feature type="compositionally biased region" description="Polar residues" evidence="1">
    <location>
        <begin position="107"/>
        <end position="127"/>
    </location>
</feature>
<organism evidence="2 3">
    <name type="scientific">Glonium stellatum</name>
    <dbReference type="NCBI Taxonomy" id="574774"/>
    <lineage>
        <taxon>Eukaryota</taxon>
        <taxon>Fungi</taxon>
        <taxon>Dikarya</taxon>
        <taxon>Ascomycota</taxon>
        <taxon>Pezizomycotina</taxon>
        <taxon>Dothideomycetes</taxon>
        <taxon>Pleosporomycetidae</taxon>
        <taxon>Gloniales</taxon>
        <taxon>Gloniaceae</taxon>
        <taxon>Glonium</taxon>
    </lineage>
</organism>
<evidence type="ECO:0000313" key="3">
    <source>
        <dbReference type="Proteomes" id="UP000250140"/>
    </source>
</evidence>
<evidence type="ECO:0000256" key="1">
    <source>
        <dbReference type="SAM" id="MobiDB-lite"/>
    </source>
</evidence>